<comment type="similarity">
    <text evidence="1">Belongs to the AHA1 family.</text>
</comment>
<dbReference type="Pfam" id="PF08327">
    <property type="entry name" value="AHSA1"/>
    <property type="match status" value="1"/>
</dbReference>
<keyword evidence="4" id="KW-1185">Reference proteome</keyword>
<name>A0A1B1AE31_9PROT</name>
<dbReference type="OrthoDB" id="9803476at2"/>
<dbReference type="CDD" id="cd08900">
    <property type="entry name" value="SRPBCC_CalC_Aha1-like_7"/>
    <property type="match status" value="1"/>
</dbReference>
<evidence type="ECO:0000313" key="3">
    <source>
        <dbReference type="EMBL" id="ANP44815.1"/>
    </source>
</evidence>
<dbReference type="KEGG" id="cbot:ATE48_02180"/>
<dbReference type="EMBL" id="CP013244">
    <property type="protein sequence ID" value="ANP44815.1"/>
    <property type="molecule type" value="Genomic_DNA"/>
</dbReference>
<dbReference type="RefSeq" id="WP_066767375.1">
    <property type="nucleotide sequence ID" value="NZ_CP013244.1"/>
</dbReference>
<dbReference type="STRING" id="1759059.ATE48_02180"/>
<evidence type="ECO:0000259" key="2">
    <source>
        <dbReference type="Pfam" id="PF08327"/>
    </source>
</evidence>
<reference evidence="3 4" key="1">
    <citation type="submission" date="2015-11" db="EMBL/GenBank/DDBJ databases">
        <title>Whole-Genome Sequence of Candidatus Oderbacter manganicum from the National Park Lower Oder Valley, Germany.</title>
        <authorList>
            <person name="Braun B."/>
            <person name="Liere K."/>
            <person name="Szewzyk U."/>
        </authorList>
    </citation>
    <scope>NUCLEOTIDE SEQUENCE [LARGE SCALE GENOMIC DNA]</scope>
    <source>
        <strain evidence="3 4">OTSz_A_272</strain>
    </source>
</reference>
<proteinExistence type="inferred from homology"/>
<evidence type="ECO:0000256" key="1">
    <source>
        <dbReference type="ARBA" id="ARBA00006817"/>
    </source>
</evidence>
<dbReference type="Proteomes" id="UP000092498">
    <property type="component" value="Chromosome"/>
</dbReference>
<dbReference type="InParanoid" id="A0A1B1AE31"/>
<organism evidence="3 4">
    <name type="scientific">Candidatus Viadribacter manganicus</name>
    <dbReference type="NCBI Taxonomy" id="1759059"/>
    <lineage>
        <taxon>Bacteria</taxon>
        <taxon>Pseudomonadati</taxon>
        <taxon>Pseudomonadota</taxon>
        <taxon>Alphaproteobacteria</taxon>
        <taxon>Hyphomonadales</taxon>
        <taxon>Hyphomonadaceae</taxon>
        <taxon>Candidatus Viadribacter</taxon>
    </lineage>
</organism>
<feature type="domain" description="Activator of Hsp90 ATPase homologue 1/2-like C-terminal" evidence="2">
    <location>
        <begin position="17"/>
        <end position="155"/>
    </location>
</feature>
<dbReference type="SUPFAM" id="SSF55961">
    <property type="entry name" value="Bet v1-like"/>
    <property type="match status" value="1"/>
</dbReference>
<gene>
    <name evidence="3" type="ORF">ATE48_02180</name>
</gene>
<dbReference type="Gene3D" id="3.30.530.20">
    <property type="match status" value="1"/>
</dbReference>
<sequence>MTNTTHASFVIERTYSASPPRVFAAWADPEAKRAWFVEGEGWDIQSYAIDFREGGGETSTFRFIKGQETFGEETIFGNQTVFNEIAPNERIVFTYAMDRNGKRFSISPVTVELKPAGAGTRFTFTEHGAYFEGADGVKMREAGWHELLQKLADHLARAN</sequence>
<protein>
    <recommendedName>
        <fullName evidence="2">Activator of Hsp90 ATPase homologue 1/2-like C-terminal domain-containing protein</fullName>
    </recommendedName>
</protein>
<evidence type="ECO:0000313" key="4">
    <source>
        <dbReference type="Proteomes" id="UP000092498"/>
    </source>
</evidence>
<dbReference type="InterPro" id="IPR013538">
    <property type="entry name" value="ASHA1/2-like_C"/>
</dbReference>
<dbReference type="InterPro" id="IPR023393">
    <property type="entry name" value="START-like_dom_sf"/>
</dbReference>
<accession>A0A1B1AE31</accession>
<dbReference type="AlphaFoldDB" id="A0A1B1AE31"/>